<sequence>MENSQMETLKPSQNPPFPFPHHRRRPLQSETYRIFAQIMSHCNALQSVPQHKKRDDDDKTGEAAEEKKLVGVNRLGEAAENNELLDHDPMETESLLLLQKSSAGVAKEITSSQDNNVNSKLIEGDMLDSMDMITEANNNNNVDSFMENNQAIDSVVDLITGQKDGCSVANTTAVSLMRQEEVANQAFFCEVAEAVDSSLEMDMVAEFSRPIEDGKKNSTERNTWPEGIENQLQLKEKELENLISTSSAMNSSICLTADDDIEEGEISGDVGIYDEAMHFLLDDDAISLEEKKVEEGQIHKDNIDKEKMVCDGGGIGLGKYGRCISASLNVDNNNDIMKLDRQSTRRDPDIYDGHLAERNMEIKKVDGHDIVHETGQIMDQVFGVRGTDNCAASVKVLTSHGQVISDGTTEVTNEKDNTVETKKRKKGPLSKERKAKKKKKERIKRAEKNRKLGVKRLKLQPIVKQKTVTYCRHYLKGRCQEGSKCKFSHDTIPLTKSQPCCYFARHSCMKGDDCPFDHQLSKYPCNNYVTKGFCSRGADCLFSHKMEDKGGSSTTPNVPKPEFRSPFQTSDSNSKKQVTLCSNPPQDSSGKSLEKKVAQHLQKPAVQVPKGISFFSSPQLSPGVTGKHEQTAQPLKEVNGVKIGHKINSSLGSGPKSNDSMMRVPLRTPKGINFLSFGKAHPLESGSNKDQGISESSLSEPNESTLRRSPPRYDGGAKTENQSGQSSLESETNKCKAADMISPAPRPQGMKFLAFGEIPRDNTNAVGQAGLVCCNTNSGLPLVQERENVLDGLKFTNEMPNRLASSPNPFCQSSNQCGPRNAVGISSSQKISLLSNTPNSVQKALQSTLAFAAKFDSQIKLDQAIGTSGVSTKPKK</sequence>
<protein>
    <submittedName>
        <fullName evidence="1">Uncharacterized protein</fullName>
    </submittedName>
</protein>
<comment type="caution">
    <text evidence="1">The sequence shown here is derived from an EMBL/GenBank/DDBJ whole genome shotgun (WGS) entry which is preliminary data.</text>
</comment>
<dbReference type="EMBL" id="CM044703">
    <property type="protein sequence ID" value="KAI5674356.1"/>
    <property type="molecule type" value="Genomic_DNA"/>
</dbReference>
<dbReference type="Proteomes" id="UP001060085">
    <property type="component" value="Linkage Group LG03"/>
</dbReference>
<organism evidence="1 2">
    <name type="scientific">Catharanthus roseus</name>
    <name type="common">Madagascar periwinkle</name>
    <name type="synonym">Vinca rosea</name>
    <dbReference type="NCBI Taxonomy" id="4058"/>
    <lineage>
        <taxon>Eukaryota</taxon>
        <taxon>Viridiplantae</taxon>
        <taxon>Streptophyta</taxon>
        <taxon>Embryophyta</taxon>
        <taxon>Tracheophyta</taxon>
        <taxon>Spermatophyta</taxon>
        <taxon>Magnoliopsida</taxon>
        <taxon>eudicotyledons</taxon>
        <taxon>Gunneridae</taxon>
        <taxon>Pentapetalae</taxon>
        <taxon>asterids</taxon>
        <taxon>lamiids</taxon>
        <taxon>Gentianales</taxon>
        <taxon>Apocynaceae</taxon>
        <taxon>Rauvolfioideae</taxon>
        <taxon>Vinceae</taxon>
        <taxon>Catharanthinae</taxon>
        <taxon>Catharanthus</taxon>
    </lineage>
</organism>
<reference evidence="2" key="1">
    <citation type="journal article" date="2023" name="Nat. Plants">
        <title>Single-cell RNA sequencing provides a high-resolution roadmap for understanding the multicellular compartmentation of specialized metabolism.</title>
        <authorList>
            <person name="Sun S."/>
            <person name="Shen X."/>
            <person name="Li Y."/>
            <person name="Li Y."/>
            <person name="Wang S."/>
            <person name="Li R."/>
            <person name="Zhang H."/>
            <person name="Shen G."/>
            <person name="Guo B."/>
            <person name="Wei J."/>
            <person name="Xu J."/>
            <person name="St-Pierre B."/>
            <person name="Chen S."/>
            <person name="Sun C."/>
        </authorList>
    </citation>
    <scope>NUCLEOTIDE SEQUENCE [LARGE SCALE GENOMIC DNA]</scope>
</reference>
<gene>
    <name evidence="1" type="ORF">M9H77_14720</name>
</gene>
<name>A0ACC0BNV0_CATRO</name>
<keyword evidence="2" id="KW-1185">Reference proteome</keyword>
<evidence type="ECO:0000313" key="2">
    <source>
        <dbReference type="Proteomes" id="UP001060085"/>
    </source>
</evidence>
<accession>A0ACC0BNV0</accession>
<evidence type="ECO:0000313" key="1">
    <source>
        <dbReference type="EMBL" id="KAI5674356.1"/>
    </source>
</evidence>
<proteinExistence type="predicted"/>